<keyword evidence="3" id="KW-1185">Reference proteome</keyword>
<organism evidence="2 3">
    <name type="scientific">Volvox africanus</name>
    <dbReference type="NCBI Taxonomy" id="51714"/>
    <lineage>
        <taxon>Eukaryota</taxon>
        <taxon>Viridiplantae</taxon>
        <taxon>Chlorophyta</taxon>
        <taxon>core chlorophytes</taxon>
        <taxon>Chlorophyceae</taxon>
        <taxon>CS clade</taxon>
        <taxon>Chlamydomonadales</taxon>
        <taxon>Volvocaceae</taxon>
        <taxon>Volvox</taxon>
    </lineage>
</organism>
<dbReference type="Pfam" id="PF12499">
    <property type="entry name" value="DUF3707"/>
    <property type="match status" value="2"/>
</dbReference>
<feature type="domain" description="Pherophorin" evidence="1">
    <location>
        <begin position="54"/>
        <end position="199"/>
    </location>
</feature>
<dbReference type="EMBL" id="BSDZ01000040">
    <property type="protein sequence ID" value="GLI66787.1"/>
    <property type="molecule type" value="Genomic_DNA"/>
</dbReference>
<evidence type="ECO:0000259" key="1">
    <source>
        <dbReference type="Pfam" id="PF12499"/>
    </source>
</evidence>
<sequence>MPLLRMPPLQQRHALSPLGAVLALLLAASVLCYIPMTSASDSFRQMLQAPTEFPPGCICERTLENGPYRLVYDESASTPIFGFKRYCFNIQKASCNKNSTCCDASQGVYKVEFDVVPTCKPSLKHVTLNGLPYSTWEYNTVFNTFRVTRLNLTQTTAPGTQICLLLKTNSTCTSLAQLCTYGGGACKYSLFNAKRDCCPVGVANLPPPPPPQFIVPGITRPEPPSPPPPSPPRSEFPNCICESDPLGSRLYVKPAVTATPIERNLTSLCFTVGARTTCPKPSSSCCNFTVHKLEFEADVGCLPAFSYSTVDGGKPTRVIQYNPYPVIKVSGIDRDFSSAADMKVCLVVKPQCKTLKALGKFHDGSITVGIFSKPGSKPATCCPLSYING</sequence>
<gene>
    <name evidence="2" type="ORF">VaNZ11_010760</name>
</gene>
<accession>A0ABQ5SBR2</accession>
<protein>
    <recommendedName>
        <fullName evidence="1">Pherophorin domain-containing protein</fullName>
    </recommendedName>
</protein>
<proteinExistence type="predicted"/>
<evidence type="ECO:0000313" key="2">
    <source>
        <dbReference type="EMBL" id="GLI66787.1"/>
    </source>
</evidence>
<evidence type="ECO:0000313" key="3">
    <source>
        <dbReference type="Proteomes" id="UP001165090"/>
    </source>
</evidence>
<feature type="domain" description="Pherophorin" evidence="1">
    <location>
        <begin position="236"/>
        <end position="383"/>
    </location>
</feature>
<comment type="caution">
    <text evidence="2">The sequence shown here is derived from an EMBL/GenBank/DDBJ whole genome shotgun (WGS) entry which is preliminary data.</text>
</comment>
<name>A0ABQ5SBR2_9CHLO</name>
<dbReference type="InterPro" id="IPR024616">
    <property type="entry name" value="Pherophorin"/>
</dbReference>
<dbReference type="Proteomes" id="UP001165090">
    <property type="component" value="Unassembled WGS sequence"/>
</dbReference>
<reference evidence="2 3" key="1">
    <citation type="journal article" date="2023" name="IScience">
        <title>Expanded male sex-determining region conserved during the evolution of homothallism in the green alga Volvox.</title>
        <authorList>
            <person name="Yamamoto K."/>
            <person name="Matsuzaki R."/>
            <person name="Mahakham W."/>
            <person name="Heman W."/>
            <person name="Sekimoto H."/>
            <person name="Kawachi M."/>
            <person name="Minakuchi Y."/>
            <person name="Toyoda A."/>
            <person name="Nozaki H."/>
        </authorList>
    </citation>
    <scope>NUCLEOTIDE SEQUENCE [LARGE SCALE GENOMIC DNA]</scope>
    <source>
        <strain evidence="2 3">NIES-4468</strain>
    </source>
</reference>